<organism evidence="1 2">
    <name type="scientific">Brevibacillus invocatus</name>
    <dbReference type="NCBI Taxonomy" id="173959"/>
    <lineage>
        <taxon>Bacteria</taxon>
        <taxon>Bacillati</taxon>
        <taxon>Bacillota</taxon>
        <taxon>Bacilli</taxon>
        <taxon>Bacillales</taxon>
        <taxon>Paenibacillaceae</taxon>
        <taxon>Brevibacillus</taxon>
    </lineage>
</organism>
<comment type="caution">
    <text evidence="1">The sequence shown here is derived from an EMBL/GenBank/DDBJ whole genome shotgun (WGS) entry which is preliminary data.</text>
</comment>
<keyword evidence="2" id="KW-1185">Reference proteome</keyword>
<dbReference type="Proteomes" id="UP000282028">
    <property type="component" value="Unassembled WGS sequence"/>
</dbReference>
<reference evidence="1 2" key="1">
    <citation type="submission" date="2018-10" db="EMBL/GenBank/DDBJ databases">
        <title>Phylogenomics of Brevibacillus.</title>
        <authorList>
            <person name="Dunlap C."/>
        </authorList>
    </citation>
    <scope>NUCLEOTIDE SEQUENCE [LARGE SCALE GENOMIC DNA]</scope>
    <source>
        <strain evidence="1 2">JCM 12215</strain>
    </source>
</reference>
<sequence>MHPSKQSVTESKESPNTAGHLVQLQTPANMRSSSIRVLQQSIGNQALQRMVAQSNSKQAIPRDMKEENGVIQGVFLDKHKNELPDHLWYKIFVNSGKSIRVDYLTRNGHIGIRHIQNAMYGHLPRASEAKVKKMSRTDLNEKHIKELDQALSAYRGSFLV</sequence>
<dbReference type="RefSeq" id="WP_122909563.1">
    <property type="nucleotide sequence ID" value="NZ_CBCSBE010000002.1"/>
</dbReference>
<dbReference type="EMBL" id="RHHR01000026">
    <property type="protein sequence ID" value="RNB72226.1"/>
    <property type="molecule type" value="Genomic_DNA"/>
</dbReference>
<accession>A0A3M8C949</accession>
<protein>
    <submittedName>
        <fullName evidence="1">Uncharacterized protein</fullName>
    </submittedName>
</protein>
<gene>
    <name evidence="1" type="ORF">EDM52_13795</name>
</gene>
<evidence type="ECO:0000313" key="2">
    <source>
        <dbReference type="Proteomes" id="UP000282028"/>
    </source>
</evidence>
<evidence type="ECO:0000313" key="1">
    <source>
        <dbReference type="EMBL" id="RNB72226.1"/>
    </source>
</evidence>
<dbReference type="AlphaFoldDB" id="A0A3M8C949"/>
<proteinExistence type="predicted"/>
<name>A0A3M8C949_9BACL</name>